<dbReference type="Proteomes" id="UP000197208">
    <property type="component" value="Unassembled WGS sequence"/>
</dbReference>
<reference evidence="1 2" key="1">
    <citation type="submission" date="2017-05" db="EMBL/GenBank/DDBJ databases">
        <title>De novo genome assembly of Deniococcus indicus strain DR1.</title>
        <authorList>
            <person name="Chauhan D."/>
            <person name="Yennamalli R.M."/>
            <person name="Priyadarshini R."/>
        </authorList>
    </citation>
    <scope>NUCLEOTIDE SEQUENCE [LARGE SCALE GENOMIC DNA]</scope>
    <source>
        <strain evidence="1 2">DR1</strain>
    </source>
</reference>
<dbReference type="EMBL" id="NHMK01000003">
    <property type="protein sequence ID" value="OWL99035.1"/>
    <property type="molecule type" value="Genomic_DNA"/>
</dbReference>
<sequence>MTVHDAILALSADGNPGGVAALCALATCHEQIGPGALLDVDTCGLSGMQVYLLLRQCGSPLRMAALLAMTARVGLPTPAELIRDLGEPLTPLLERAITTLVPAHFPAFAGLNLTRPPERA</sequence>
<comment type="caution">
    <text evidence="1">The sequence shown here is derived from an EMBL/GenBank/DDBJ whole genome shotgun (WGS) entry which is preliminary data.</text>
</comment>
<keyword evidence="2" id="KW-1185">Reference proteome</keyword>
<evidence type="ECO:0000313" key="1">
    <source>
        <dbReference type="EMBL" id="OWL99035.1"/>
    </source>
</evidence>
<evidence type="ECO:0000313" key="2">
    <source>
        <dbReference type="Proteomes" id="UP000197208"/>
    </source>
</evidence>
<organism evidence="1 2">
    <name type="scientific">Deinococcus indicus</name>
    <dbReference type="NCBI Taxonomy" id="223556"/>
    <lineage>
        <taxon>Bacteria</taxon>
        <taxon>Thermotogati</taxon>
        <taxon>Deinococcota</taxon>
        <taxon>Deinococci</taxon>
        <taxon>Deinococcales</taxon>
        <taxon>Deinococcaceae</taxon>
        <taxon>Deinococcus</taxon>
    </lineage>
</organism>
<accession>A0A246BTM7</accession>
<dbReference type="AlphaFoldDB" id="A0A246BTM7"/>
<protein>
    <submittedName>
        <fullName evidence="1">Uncharacterized protein</fullName>
    </submittedName>
</protein>
<name>A0A246BTM7_9DEIO</name>
<proteinExistence type="predicted"/>
<gene>
    <name evidence="1" type="ORF">CBQ26_00820</name>
</gene>